<dbReference type="OrthoDB" id="25129at2759"/>
<keyword evidence="1" id="KW-0418">Kinase</keyword>
<evidence type="ECO:0000313" key="1">
    <source>
        <dbReference type="EMBL" id="KAF7359172.1"/>
    </source>
</evidence>
<organism evidence="1 2">
    <name type="scientific">Mycena sanguinolenta</name>
    <dbReference type="NCBI Taxonomy" id="230812"/>
    <lineage>
        <taxon>Eukaryota</taxon>
        <taxon>Fungi</taxon>
        <taxon>Dikarya</taxon>
        <taxon>Basidiomycota</taxon>
        <taxon>Agaricomycotina</taxon>
        <taxon>Agaricomycetes</taxon>
        <taxon>Agaricomycetidae</taxon>
        <taxon>Agaricales</taxon>
        <taxon>Marasmiineae</taxon>
        <taxon>Mycenaceae</taxon>
        <taxon>Mycena</taxon>
    </lineage>
</organism>
<sequence>MFDFPSYLASQLTLKPTDFEVETLAGGMTNETVRATFATAIRFPESSKPFSSVVLKYAPPYIAADPAQPMSIHRQFIEANALRYLAETPGIRDLLTKFPRLKIPSLIHHDSAANVLWITDLGVSQTIARFLTIPPSLSTSAPEIATMLGAFISQFWQKMARPAPKTIALFARQNEQDDPVHFLSSTALKVMSSHGVPDAEILGERIRTTMQTKHDREICLGMVDFWPGSILIFPDGSCGLVDWEYFGPSTPGAEIGMLVAHLHLLIAKSRNEPEVCNAVRTFIWTFLDSYGAHVPPTSAYFKRQALVAYGREMINAIEFFATDLDEGAQKRVLDAGVHSLHAAGASEIEVDVKLDGAGEILWDNVLQ</sequence>
<dbReference type="Proteomes" id="UP000623467">
    <property type="component" value="Unassembled WGS sequence"/>
</dbReference>
<dbReference type="AlphaFoldDB" id="A0A8H7D4K8"/>
<evidence type="ECO:0000313" key="2">
    <source>
        <dbReference type="Proteomes" id="UP000623467"/>
    </source>
</evidence>
<name>A0A8H7D4K8_9AGAR</name>
<keyword evidence="1" id="KW-0808">Transferase</keyword>
<keyword evidence="2" id="KW-1185">Reference proteome</keyword>
<dbReference type="InterPro" id="IPR011009">
    <property type="entry name" value="Kinase-like_dom_sf"/>
</dbReference>
<proteinExistence type="predicted"/>
<accession>A0A8H7D4K8</accession>
<dbReference type="GO" id="GO:0016301">
    <property type="term" value="F:kinase activity"/>
    <property type="evidence" value="ECO:0007669"/>
    <property type="project" value="UniProtKB-KW"/>
</dbReference>
<protein>
    <submittedName>
        <fullName evidence="1">Kinase-like domain-containing protein</fullName>
    </submittedName>
</protein>
<dbReference type="EMBL" id="JACAZH010000009">
    <property type="protein sequence ID" value="KAF7359172.1"/>
    <property type="molecule type" value="Genomic_DNA"/>
</dbReference>
<comment type="caution">
    <text evidence="1">The sequence shown here is derived from an EMBL/GenBank/DDBJ whole genome shotgun (WGS) entry which is preliminary data.</text>
</comment>
<gene>
    <name evidence="1" type="ORF">MSAN_01258900</name>
</gene>
<dbReference type="SUPFAM" id="SSF56112">
    <property type="entry name" value="Protein kinase-like (PK-like)"/>
    <property type="match status" value="1"/>
</dbReference>
<dbReference type="Gene3D" id="3.30.200.20">
    <property type="entry name" value="Phosphorylase Kinase, domain 1"/>
    <property type="match status" value="1"/>
</dbReference>
<reference evidence="1" key="1">
    <citation type="submission" date="2020-05" db="EMBL/GenBank/DDBJ databases">
        <title>Mycena genomes resolve the evolution of fungal bioluminescence.</title>
        <authorList>
            <person name="Tsai I.J."/>
        </authorList>
    </citation>
    <scope>NUCLEOTIDE SEQUENCE</scope>
    <source>
        <strain evidence="1">160909Yilan</strain>
    </source>
</reference>